<feature type="domain" description="3-dehydroquinate synthase C-terminal" evidence="9">
    <location>
        <begin position="181"/>
        <end position="326"/>
    </location>
</feature>
<evidence type="ECO:0000313" key="10">
    <source>
        <dbReference type="EMBL" id="PRX19074.1"/>
    </source>
</evidence>
<evidence type="ECO:0000259" key="8">
    <source>
        <dbReference type="Pfam" id="PF01761"/>
    </source>
</evidence>
<dbReference type="EMBL" id="PVMZ01000011">
    <property type="protein sequence ID" value="PRX19074.1"/>
    <property type="molecule type" value="Genomic_DNA"/>
</dbReference>
<protein>
    <submittedName>
        <fullName evidence="10">3-dehydroquinate synthase</fullName>
    </submittedName>
</protein>
<dbReference type="InterPro" id="IPR056179">
    <property type="entry name" value="DHQS_C"/>
</dbReference>
<dbReference type="Proteomes" id="UP000239415">
    <property type="component" value="Unassembled WGS sequence"/>
</dbReference>
<comment type="caution">
    <text evidence="10">The sequence shown here is derived from an EMBL/GenBank/DDBJ whole genome shotgun (WGS) entry which is preliminary data.</text>
</comment>
<dbReference type="PIRSF" id="PIRSF001455">
    <property type="entry name" value="DHQ_synth"/>
    <property type="match status" value="1"/>
</dbReference>
<proteinExistence type="predicted"/>
<dbReference type="GO" id="GO:0046872">
    <property type="term" value="F:metal ion binding"/>
    <property type="evidence" value="ECO:0007669"/>
    <property type="project" value="UniProtKB-KW"/>
</dbReference>
<keyword evidence="7" id="KW-0472">Membrane</keyword>
<dbReference type="AlphaFoldDB" id="A0A2T0K8L6"/>
<dbReference type="OrthoDB" id="9806583at2"/>
<dbReference type="Gene3D" id="1.20.1090.10">
    <property type="entry name" value="Dehydroquinate synthase-like - alpha domain"/>
    <property type="match status" value="1"/>
</dbReference>
<keyword evidence="3" id="KW-0479">Metal-binding</keyword>
<keyword evidence="7" id="KW-1133">Transmembrane helix</keyword>
<accession>A0A2T0K8L6</accession>
<keyword evidence="11" id="KW-1185">Reference proteome</keyword>
<feature type="transmembrane region" description="Helical" evidence="7">
    <location>
        <begin position="98"/>
        <end position="119"/>
    </location>
</feature>
<comment type="cofactor">
    <cofactor evidence="1">
        <name>NAD(+)</name>
        <dbReference type="ChEBI" id="CHEBI:57540"/>
    </cofactor>
</comment>
<dbReference type="PANTHER" id="PTHR43622:SF1">
    <property type="entry name" value="3-DEHYDROQUINATE SYNTHASE"/>
    <property type="match status" value="1"/>
</dbReference>
<evidence type="ECO:0000256" key="3">
    <source>
        <dbReference type="ARBA" id="ARBA00022723"/>
    </source>
</evidence>
<evidence type="ECO:0000259" key="9">
    <source>
        <dbReference type="Pfam" id="PF24621"/>
    </source>
</evidence>
<keyword evidence="6" id="KW-0170">Cobalt</keyword>
<dbReference type="GO" id="GO:0003856">
    <property type="term" value="F:3-dehydroquinate synthase activity"/>
    <property type="evidence" value="ECO:0007669"/>
    <property type="project" value="TreeGrafter"/>
</dbReference>
<dbReference type="Pfam" id="PF01761">
    <property type="entry name" value="DHQ_synthase"/>
    <property type="match status" value="1"/>
</dbReference>
<organism evidence="10 11">
    <name type="scientific">Actinoplanes italicus</name>
    <dbReference type="NCBI Taxonomy" id="113567"/>
    <lineage>
        <taxon>Bacteria</taxon>
        <taxon>Bacillati</taxon>
        <taxon>Actinomycetota</taxon>
        <taxon>Actinomycetes</taxon>
        <taxon>Micromonosporales</taxon>
        <taxon>Micromonosporaceae</taxon>
        <taxon>Actinoplanes</taxon>
    </lineage>
</organism>
<evidence type="ECO:0000256" key="7">
    <source>
        <dbReference type="SAM" id="Phobius"/>
    </source>
</evidence>
<feature type="domain" description="3-dehydroquinate synthase N-terminal" evidence="8">
    <location>
        <begin position="69"/>
        <end position="176"/>
    </location>
</feature>
<sequence>MFERSVVVGDEPIPYYYGFGCADDLVNALAAELKNADAGLLIADRAVAPFAEDILGRLAESMTMHVYFLDAEERNKTLGAVQSVIDFAVDRRLTRDSFFLAMGGGLTGNIAGLAASLIYRGVRFAHLPTTSVAAFDSVLSLKQAVNLPRGKNLCGCYARPTAIACDLGWLTTAPRSGLVNGLAEMVKNVLIATPEHETLLLRSLSQLGEEAAPDALLSLMHIGIDAKEPLLRADPKERREALIFEYGHTAGHSIEFVSQGVICHGEAVAWGMLVAAEVSRSLGYLDEAEVAHHREIVAHLGLPDPRSRLGGLDFARLRQVLAADNKRGYVQCAPDEVPMVLLKGVAEPVLAVSGHPLVAVPLDTVMTALSTVAAL</sequence>
<evidence type="ECO:0000256" key="6">
    <source>
        <dbReference type="ARBA" id="ARBA00023285"/>
    </source>
</evidence>
<dbReference type="GO" id="GO:0009073">
    <property type="term" value="P:aromatic amino acid family biosynthetic process"/>
    <property type="evidence" value="ECO:0007669"/>
    <property type="project" value="InterPro"/>
</dbReference>
<dbReference type="InterPro" id="IPR030960">
    <property type="entry name" value="DHQS/DOIS_N"/>
</dbReference>
<gene>
    <name evidence="10" type="ORF">CLV67_111222</name>
</gene>
<keyword evidence="7" id="KW-0812">Transmembrane</keyword>
<name>A0A2T0K8L6_9ACTN</name>
<evidence type="ECO:0000313" key="11">
    <source>
        <dbReference type="Proteomes" id="UP000239415"/>
    </source>
</evidence>
<evidence type="ECO:0000256" key="1">
    <source>
        <dbReference type="ARBA" id="ARBA00001911"/>
    </source>
</evidence>
<dbReference type="SUPFAM" id="SSF56796">
    <property type="entry name" value="Dehydroquinate synthase-like"/>
    <property type="match status" value="1"/>
</dbReference>
<evidence type="ECO:0000256" key="2">
    <source>
        <dbReference type="ARBA" id="ARBA00001941"/>
    </source>
</evidence>
<comment type="cofactor">
    <cofactor evidence="2">
        <name>Co(2+)</name>
        <dbReference type="ChEBI" id="CHEBI:48828"/>
    </cofactor>
</comment>
<dbReference type="PANTHER" id="PTHR43622">
    <property type="entry name" value="3-DEHYDROQUINATE SYNTHASE"/>
    <property type="match status" value="1"/>
</dbReference>
<dbReference type="Gene3D" id="3.40.50.1970">
    <property type="match status" value="1"/>
</dbReference>
<keyword evidence="5" id="KW-0456">Lyase</keyword>
<evidence type="ECO:0000256" key="4">
    <source>
        <dbReference type="ARBA" id="ARBA00023027"/>
    </source>
</evidence>
<dbReference type="InterPro" id="IPR050071">
    <property type="entry name" value="Dehydroquinate_synthase"/>
</dbReference>
<evidence type="ECO:0000256" key="5">
    <source>
        <dbReference type="ARBA" id="ARBA00023239"/>
    </source>
</evidence>
<keyword evidence="4" id="KW-0520">NAD</keyword>
<dbReference type="Pfam" id="PF24621">
    <property type="entry name" value="DHQS_C"/>
    <property type="match status" value="1"/>
</dbReference>
<reference evidence="10 11" key="1">
    <citation type="submission" date="2018-03" db="EMBL/GenBank/DDBJ databases">
        <title>Genomic Encyclopedia of Archaeal and Bacterial Type Strains, Phase II (KMG-II): from individual species to whole genera.</title>
        <authorList>
            <person name="Goeker M."/>
        </authorList>
    </citation>
    <scope>NUCLEOTIDE SEQUENCE [LARGE SCALE GENOMIC DNA]</scope>
    <source>
        <strain evidence="10 11">DSM 43146</strain>
    </source>
</reference>
<dbReference type="RefSeq" id="WP_146169296.1">
    <property type="nucleotide sequence ID" value="NZ_BOMO01000090.1"/>
</dbReference>
<dbReference type="InterPro" id="IPR030963">
    <property type="entry name" value="DHQ_synth_fam"/>
</dbReference>